<proteinExistence type="inferred from homology"/>
<reference evidence="2 3" key="1">
    <citation type="submission" date="2017-09" db="EMBL/GenBank/DDBJ databases">
        <title>Depth-based differentiation of microbial function through sediment-hosted aquifers and enrichment of novel symbionts in the deep terrestrial subsurface.</title>
        <authorList>
            <person name="Probst A.J."/>
            <person name="Ladd B."/>
            <person name="Jarett J.K."/>
            <person name="Geller-Mcgrath D.E."/>
            <person name="Sieber C.M."/>
            <person name="Emerson J.B."/>
            <person name="Anantharaman K."/>
            <person name="Thomas B.C."/>
            <person name="Malmstrom R."/>
            <person name="Stieglmeier M."/>
            <person name="Klingl A."/>
            <person name="Woyke T."/>
            <person name="Ryan C.M."/>
            <person name="Banfield J.F."/>
        </authorList>
    </citation>
    <scope>NUCLEOTIDE SEQUENCE [LARGE SCALE GENOMIC DNA]</scope>
    <source>
        <strain evidence="2">CG11_big_fil_rev_8_21_14_0_20_40_12</strain>
    </source>
</reference>
<comment type="similarity">
    <text evidence="1">Belongs to the membrane fusion protein (MFP) (TC 8.A.1) family.</text>
</comment>
<dbReference type="InterPro" id="IPR006143">
    <property type="entry name" value="RND_pump_MFP"/>
</dbReference>
<evidence type="ECO:0000313" key="2">
    <source>
        <dbReference type="EMBL" id="PIQ69878.1"/>
    </source>
</evidence>
<dbReference type="SUPFAM" id="SSF111369">
    <property type="entry name" value="HlyD-like secretion proteins"/>
    <property type="match status" value="1"/>
</dbReference>
<evidence type="ECO:0000256" key="1">
    <source>
        <dbReference type="ARBA" id="ARBA00009477"/>
    </source>
</evidence>
<dbReference type="Gene3D" id="2.40.30.170">
    <property type="match status" value="1"/>
</dbReference>
<gene>
    <name evidence="2" type="ORF">COV89_03530</name>
</gene>
<dbReference type="Gene3D" id="2.40.420.20">
    <property type="match status" value="1"/>
</dbReference>
<dbReference type="EMBL" id="PCVI01000055">
    <property type="protein sequence ID" value="PIQ69878.1"/>
    <property type="molecule type" value="Genomic_DNA"/>
</dbReference>
<dbReference type="Gene3D" id="2.40.50.100">
    <property type="match status" value="1"/>
</dbReference>
<dbReference type="GO" id="GO:0015562">
    <property type="term" value="F:efflux transmembrane transporter activity"/>
    <property type="evidence" value="ECO:0007669"/>
    <property type="project" value="TreeGrafter"/>
</dbReference>
<dbReference type="PANTHER" id="PTHR30469:SF33">
    <property type="entry name" value="SLR1207 PROTEIN"/>
    <property type="match status" value="1"/>
</dbReference>
<organism evidence="2 3">
    <name type="scientific">Candidatus Shapirobacteria bacterium CG11_big_fil_rev_8_21_14_0_20_40_12</name>
    <dbReference type="NCBI Taxonomy" id="1974889"/>
    <lineage>
        <taxon>Bacteria</taxon>
        <taxon>Candidatus Shapironibacteriota</taxon>
    </lineage>
</organism>
<accession>A0A2H0KF36</accession>
<comment type="caution">
    <text evidence="2">The sequence shown here is derived from an EMBL/GenBank/DDBJ whole genome shotgun (WGS) entry which is preliminary data.</text>
</comment>
<dbReference type="NCBIfam" id="TIGR01730">
    <property type="entry name" value="RND_mfp"/>
    <property type="match status" value="1"/>
</dbReference>
<sequence length="347" mass="39318">MKFRSKKLILIIVALILFGGFFFIRLDKNKKSLPGLDLKKAQTAEVKKGNLEKYLIFAGKIDAQNFAVLHFQTSGQLAWLGVKEGDRVNKWQAVASLDKESLKKTLQKEMNDYLTSRWNFEDTQDQYKETKERKLITEEIKRILDRQQFTLNNAVLDYEIANLAVKYATLISPLDGIVTDIENSTAGVNVTTPNFSVTVIDPASVYFKSEVDEEDVTKISENQVSKIVLDSFPDEEFGSKIVTIDFVPIEGQTATIYKVKFSLETDNIGLKYRIGMNGEAKIKTAEVTDVLYLPVEAIYEVNGEKFVYIKKGKDTPEKRIIKTGLENDSYAEITDGLDENEIVIYSD</sequence>
<dbReference type="Proteomes" id="UP000231371">
    <property type="component" value="Unassembled WGS sequence"/>
</dbReference>
<dbReference type="GO" id="GO:1990281">
    <property type="term" value="C:efflux pump complex"/>
    <property type="evidence" value="ECO:0007669"/>
    <property type="project" value="TreeGrafter"/>
</dbReference>
<name>A0A2H0KF36_9BACT</name>
<evidence type="ECO:0000313" key="3">
    <source>
        <dbReference type="Proteomes" id="UP000231371"/>
    </source>
</evidence>
<dbReference type="AlphaFoldDB" id="A0A2H0KF36"/>
<dbReference type="PANTHER" id="PTHR30469">
    <property type="entry name" value="MULTIDRUG RESISTANCE PROTEIN MDTA"/>
    <property type="match status" value="1"/>
</dbReference>
<protein>
    <submittedName>
        <fullName evidence="2">Uncharacterized protein</fullName>
    </submittedName>
</protein>